<organism evidence="1 2">
    <name type="scientific">Caldovatus aquaticus</name>
    <dbReference type="NCBI Taxonomy" id="2865671"/>
    <lineage>
        <taxon>Bacteria</taxon>
        <taxon>Pseudomonadati</taxon>
        <taxon>Pseudomonadota</taxon>
        <taxon>Alphaproteobacteria</taxon>
        <taxon>Acetobacterales</taxon>
        <taxon>Roseomonadaceae</taxon>
        <taxon>Caldovatus</taxon>
    </lineage>
</organism>
<comment type="caution">
    <text evidence="1">The sequence shown here is derived from an EMBL/GenBank/DDBJ whole genome shotgun (WGS) entry which is preliminary data.</text>
</comment>
<dbReference type="InterPro" id="IPR011604">
    <property type="entry name" value="PDDEXK-like_dom_sf"/>
</dbReference>
<gene>
    <name evidence="1" type="ORF">K1J50_02295</name>
</gene>
<dbReference type="Proteomes" id="UP001519924">
    <property type="component" value="Unassembled WGS sequence"/>
</dbReference>
<evidence type="ECO:0008006" key="3">
    <source>
        <dbReference type="Google" id="ProtNLM"/>
    </source>
</evidence>
<dbReference type="EMBL" id="JAHZUY010000003">
    <property type="protein sequence ID" value="MBW8268309.1"/>
    <property type="molecule type" value="Genomic_DNA"/>
</dbReference>
<proteinExistence type="predicted"/>
<dbReference type="Gene3D" id="3.90.320.10">
    <property type="match status" value="1"/>
</dbReference>
<evidence type="ECO:0000313" key="2">
    <source>
        <dbReference type="Proteomes" id="UP001519924"/>
    </source>
</evidence>
<keyword evidence="2" id="KW-1185">Reference proteome</keyword>
<evidence type="ECO:0000313" key="1">
    <source>
        <dbReference type="EMBL" id="MBW8268309.1"/>
    </source>
</evidence>
<dbReference type="InterPro" id="IPR011335">
    <property type="entry name" value="Restrct_endonuc-II-like"/>
</dbReference>
<accession>A0ABS7EYK3</accession>
<reference evidence="1 2" key="1">
    <citation type="submission" date="2021-08" db="EMBL/GenBank/DDBJ databases">
        <title>Caldovatus sediminis gen. nov., sp. nov., a moderately thermophilic bacterium isolated from a hot spring.</title>
        <authorList>
            <person name="Hu C.-J."/>
            <person name="Li W.-J."/>
            <person name="Xian W.-D."/>
        </authorList>
    </citation>
    <scope>NUCLEOTIDE SEQUENCE [LARGE SCALE GENOMIC DNA]</scope>
    <source>
        <strain evidence="1 2">SYSU G05006</strain>
    </source>
</reference>
<name>A0ABS7EYK3_9PROT</name>
<sequence length="229" mass="24866">MSTNPWAWSIGASDAKALIAGDLPHLAAMVRGERPRPTPAETAAASAAALRAKGAVRVSEDNLELALLIGAALEPLHEEWFTRRTGLRVQGQQQRVRHRSYPLHATLDGMVEIGGTWLPWEAKTTSPHMTLPALIAREAPQLQAQMLCLGAPAAVVSVLWRTPKWEAVVVEEDDVLQAEILDRLDLLALHIEQGTEPPTLPPFPVPTPRRRPLAVAPACIPETADNLLT</sequence>
<dbReference type="RefSeq" id="WP_220115816.1">
    <property type="nucleotide sequence ID" value="NZ_JAHZUY010000003.1"/>
</dbReference>
<protein>
    <recommendedName>
        <fullName evidence="3">YqaJ viral recombinase domain-containing protein</fullName>
    </recommendedName>
</protein>
<dbReference type="SUPFAM" id="SSF52980">
    <property type="entry name" value="Restriction endonuclease-like"/>
    <property type="match status" value="1"/>
</dbReference>